<dbReference type="InterPro" id="IPR006680">
    <property type="entry name" value="Amidohydro-rel"/>
</dbReference>
<dbReference type="AlphaFoldDB" id="A0A1T5ES23"/>
<dbReference type="STRING" id="623280.SAMN05660226_03504"/>
<dbReference type="EMBL" id="FUYS01000011">
    <property type="protein sequence ID" value="SKB86792.1"/>
    <property type="molecule type" value="Genomic_DNA"/>
</dbReference>
<evidence type="ECO:0000313" key="3">
    <source>
        <dbReference type="Proteomes" id="UP000190541"/>
    </source>
</evidence>
<dbReference type="Gene3D" id="3.20.20.140">
    <property type="entry name" value="Metal-dependent hydrolases"/>
    <property type="match status" value="1"/>
</dbReference>
<keyword evidence="3" id="KW-1185">Reference proteome</keyword>
<proteinExistence type="predicted"/>
<dbReference type="InterPro" id="IPR051781">
    <property type="entry name" value="Metallo-dep_Hydrolase"/>
</dbReference>
<gene>
    <name evidence="2" type="ORF">SAMN05660226_03504</name>
</gene>
<dbReference type="GO" id="GO:0016810">
    <property type="term" value="F:hydrolase activity, acting on carbon-nitrogen (but not peptide) bonds"/>
    <property type="evidence" value="ECO:0007669"/>
    <property type="project" value="InterPro"/>
</dbReference>
<dbReference type="Proteomes" id="UP000190541">
    <property type="component" value="Unassembled WGS sequence"/>
</dbReference>
<dbReference type="Pfam" id="PF01979">
    <property type="entry name" value="Amidohydro_1"/>
    <property type="match status" value="1"/>
</dbReference>
<feature type="domain" description="Amidohydrolase-related" evidence="1">
    <location>
        <begin position="332"/>
        <end position="406"/>
    </location>
</feature>
<dbReference type="SUPFAM" id="SSF51556">
    <property type="entry name" value="Metallo-dependent hydrolases"/>
    <property type="match status" value="1"/>
</dbReference>
<dbReference type="InterPro" id="IPR011059">
    <property type="entry name" value="Metal-dep_hydrolase_composite"/>
</dbReference>
<sequence>MRNTWINGFQLLEKMKSIITYIAGVAAFILASGLASAQPTIYPAKAQERPVAITGATIHVGNGEVITQGTLLFDQGKITYVGGATTVPAEALTIDAAGKHVYPGFIAPNTNLGLVEVSSVRATVDFAEVGENNAHVRSLIAYNTDSKVINTLRSNGILLAQITPQDGVVSGQSSVVQLDAWNWEDAAYKIDEGIHINWPTVRFGRFGGGPSNPEAQKEQVQAEIAQLEGYLSEAKAYAELGGDKVSNARFEAFRAVFAGDRQVYVHANRATDIIAAISSLKRLGIKPVLVGGTEAHLVTELLSDNQIPVIVRQSHSLPYASDADVYLPYKQAKLLSDAGILVAYSIDGFWQQRNLPFMAGTAAAYGMNKEQALATITSNTAKILGIDDRTGTLEVGKDANIIVSSGDALDMLGNDIERAFIQGRDINLDDLHKQLFERYEYKYGLIEDR</sequence>
<dbReference type="PANTHER" id="PTHR43135:SF3">
    <property type="entry name" value="ALPHA-D-RIBOSE 1-METHYLPHOSPHONATE 5-TRIPHOSPHATE DIPHOSPHATASE"/>
    <property type="match status" value="1"/>
</dbReference>
<evidence type="ECO:0000259" key="1">
    <source>
        <dbReference type="Pfam" id="PF01979"/>
    </source>
</evidence>
<dbReference type="InterPro" id="IPR032466">
    <property type="entry name" value="Metal_Hydrolase"/>
</dbReference>
<accession>A0A1T5ES23</accession>
<dbReference type="SUPFAM" id="SSF51338">
    <property type="entry name" value="Composite domain of metallo-dependent hydrolases"/>
    <property type="match status" value="1"/>
</dbReference>
<name>A0A1T5ES23_9SPHI</name>
<evidence type="ECO:0000313" key="2">
    <source>
        <dbReference type="EMBL" id="SKB86792.1"/>
    </source>
</evidence>
<dbReference type="PANTHER" id="PTHR43135">
    <property type="entry name" value="ALPHA-D-RIBOSE 1-METHYLPHOSPHONATE 5-TRIPHOSPHATE DIPHOSPHATASE"/>
    <property type="match status" value="1"/>
</dbReference>
<reference evidence="2 3" key="1">
    <citation type="submission" date="2017-02" db="EMBL/GenBank/DDBJ databases">
        <authorList>
            <person name="Peterson S.W."/>
        </authorList>
    </citation>
    <scope>NUCLEOTIDE SEQUENCE [LARGE SCALE GENOMIC DNA]</scope>
    <source>
        <strain evidence="2 3">DSM 22899</strain>
    </source>
</reference>
<organism evidence="2 3">
    <name type="scientific">Parapedobacter luteus</name>
    <dbReference type="NCBI Taxonomy" id="623280"/>
    <lineage>
        <taxon>Bacteria</taxon>
        <taxon>Pseudomonadati</taxon>
        <taxon>Bacteroidota</taxon>
        <taxon>Sphingobacteriia</taxon>
        <taxon>Sphingobacteriales</taxon>
        <taxon>Sphingobacteriaceae</taxon>
        <taxon>Parapedobacter</taxon>
    </lineage>
</organism>
<protein>
    <submittedName>
        <fullName evidence="2">Imidazolonepropionase</fullName>
    </submittedName>
</protein>